<protein>
    <recommendedName>
        <fullName evidence="2">CMP/dCMP-type deaminase domain-containing protein</fullName>
    </recommendedName>
</protein>
<evidence type="ECO:0000313" key="1">
    <source>
        <dbReference type="EMBL" id="QHT21641.1"/>
    </source>
</evidence>
<evidence type="ECO:0008006" key="2">
    <source>
        <dbReference type="Google" id="ProtNLM"/>
    </source>
</evidence>
<dbReference type="AlphaFoldDB" id="A0A6C0DZ63"/>
<dbReference type="EMBL" id="MN739696">
    <property type="protein sequence ID" value="QHT21641.1"/>
    <property type="molecule type" value="Genomic_DNA"/>
</dbReference>
<sequence length="149" mass="17545">MNGNIFGDIVENMRKKHLAIIQESYMHYAIFFVKNKIIAVGECFKIKHHKKHSIHAEHAGLRNFIKITSYKKIVDKHDKINILVLRFSKNGMLNNSRPCENCIVRLLKCNLNIDKIYYSDYVGNICYEKLDEMYDNPLTKISSGFRKKY</sequence>
<reference evidence="1" key="1">
    <citation type="journal article" date="2020" name="Nature">
        <title>Giant virus diversity and host interactions through global metagenomics.</title>
        <authorList>
            <person name="Schulz F."/>
            <person name="Roux S."/>
            <person name="Paez-Espino D."/>
            <person name="Jungbluth S."/>
            <person name="Walsh D.A."/>
            <person name="Denef V.J."/>
            <person name="McMahon K.D."/>
            <person name="Konstantinidis K.T."/>
            <person name="Eloe-Fadrosh E.A."/>
            <person name="Kyrpides N.C."/>
            <person name="Woyke T."/>
        </authorList>
    </citation>
    <scope>NUCLEOTIDE SEQUENCE</scope>
    <source>
        <strain evidence="1">GVMAG-M-3300023179-103</strain>
    </source>
</reference>
<accession>A0A6C0DZ63</accession>
<proteinExistence type="predicted"/>
<name>A0A6C0DZ63_9ZZZZ</name>
<organism evidence="1">
    <name type="scientific">viral metagenome</name>
    <dbReference type="NCBI Taxonomy" id="1070528"/>
    <lineage>
        <taxon>unclassified sequences</taxon>
        <taxon>metagenomes</taxon>
        <taxon>organismal metagenomes</taxon>
    </lineage>
</organism>